<evidence type="ECO:0000313" key="1">
    <source>
        <dbReference type="EMBL" id="ATP21636.1"/>
    </source>
</evidence>
<gene>
    <name evidence="1" type="ORF">BV87_19655</name>
</gene>
<dbReference type="RefSeq" id="WP_080993697.1">
    <property type="nucleotide sequence ID" value="NZ_CP020925.1"/>
</dbReference>
<dbReference type="AlphaFoldDB" id="A0A0J9FKR1"/>
<evidence type="ECO:0000313" key="2">
    <source>
        <dbReference type="Proteomes" id="UP000037029"/>
    </source>
</evidence>
<protein>
    <submittedName>
        <fullName evidence="1">Uncharacterized protein</fullName>
    </submittedName>
</protein>
<accession>A0A0J9FKR1</accession>
<name>A0A0J9FKR1_SPHYA</name>
<organism evidence="1 2">
    <name type="scientific">Sphingobium yanoikuyae</name>
    <name type="common">Sphingomonas yanoikuyae</name>
    <dbReference type="NCBI Taxonomy" id="13690"/>
    <lineage>
        <taxon>Bacteria</taxon>
        <taxon>Pseudomonadati</taxon>
        <taxon>Pseudomonadota</taxon>
        <taxon>Alphaproteobacteria</taxon>
        <taxon>Sphingomonadales</taxon>
        <taxon>Sphingomonadaceae</taxon>
        <taxon>Sphingobium</taxon>
    </lineage>
</organism>
<proteinExistence type="predicted"/>
<sequence>MMDFTPTAQQISLHGLGFIQVKLGGNQRLHVWHPDLPRRCCYEHSSIHNHRFSFMSHVLVGTQVNRRWKVRPAEDGTHDRISHDGARSDKGGRLSYVAERVSIEEYFPGADEVYAAGQYYHMPMLQYHETPNSGIVVTLLRKLDEGDKHASSLIEHGHEFDQSFDRFQMSEDDLWRVVMDAMRAAA</sequence>
<dbReference type="Proteomes" id="UP000037029">
    <property type="component" value="Chromosome"/>
</dbReference>
<reference evidence="1 2" key="1">
    <citation type="submission" date="2017-04" db="EMBL/GenBank/DDBJ databases">
        <title>Characterization, genome and methylation analysis of a phthalic acid esters degrading strain Sphingobium yanoikuyae SHJ.</title>
        <authorList>
            <person name="Feng L."/>
        </authorList>
    </citation>
    <scope>NUCLEOTIDE SEQUENCE [LARGE SCALE GENOMIC DNA]</scope>
    <source>
        <strain evidence="1 2">SHJ</strain>
    </source>
</reference>
<dbReference type="EMBL" id="CP020925">
    <property type="protein sequence ID" value="ATP21636.1"/>
    <property type="molecule type" value="Genomic_DNA"/>
</dbReference>